<feature type="transmembrane region" description="Helical" evidence="7">
    <location>
        <begin position="236"/>
        <end position="265"/>
    </location>
</feature>
<gene>
    <name evidence="9" type="ORF">LQG66_01445</name>
</gene>
<accession>A0ABY3RD31</accession>
<dbReference type="EMBL" id="CP088156">
    <property type="protein sequence ID" value="UFZ05012.1"/>
    <property type="molecule type" value="Genomic_DNA"/>
</dbReference>
<dbReference type="Gene3D" id="3.40.50.720">
    <property type="entry name" value="NAD(P)-binding Rossmann-like Domain"/>
    <property type="match status" value="1"/>
</dbReference>
<evidence type="ECO:0000256" key="2">
    <source>
        <dbReference type="ARBA" id="ARBA00005551"/>
    </source>
</evidence>
<feature type="transmembrane region" description="Helical" evidence="7">
    <location>
        <begin position="33"/>
        <end position="51"/>
    </location>
</feature>
<keyword evidence="6 7" id="KW-0472">Membrane</keyword>
<evidence type="ECO:0000256" key="1">
    <source>
        <dbReference type="ARBA" id="ARBA00004141"/>
    </source>
</evidence>
<evidence type="ECO:0000256" key="7">
    <source>
        <dbReference type="SAM" id="Phobius"/>
    </source>
</evidence>
<dbReference type="Proteomes" id="UP001431010">
    <property type="component" value="Chromosome"/>
</dbReference>
<dbReference type="PROSITE" id="PS51201">
    <property type="entry name" value="RCK_N"/>
    <property type="match status" value="1"/>
</dbReference>
<evidence type="ECO:0000259" key="8">
    <source>
        <dbReference type="PROSITE" id="PS51201"/>
    </source>
</evidence>
<feature type="transmembrane region" description="Helical" evidence="7">
    <location>
        <begin position="187"/>
        <end position="215"/>
    </location>
</feature>
<dbReference type="InterPro" id="IPR006153">
    <property type="entry name" value="Cation/H_exchanger_TM"/>
</dbReference>
<dbReference type="PANTHER" id="PTHR42751">
    <property type="entry name" value="SODIUM/HYDROGEN EXCHANGER FAMILY/TRKA DOMAIN PROTEIN"/>
    <property type="match status" value="1"/>
</dbReference>
<evidence type="ECO:0000256" key="6">
    <source>
        <dbReference type="ARBA" id="ARBA00023136"/>
    </source>
</evidence>
<keyword evidence="10" id="KW-1185">Reference proteome</keyword>
<sequence length="580" mass="61266">MPHDTPLIATIVAGLGLAFVFGALAQRFRFPPLVGYLLAGVAVGPFTPGFVADQALATELAELGIILLMFGVGLHFSLKDLMSVRAIAVPGAIVQIAAATLMGMALGWMMGWSIGAGLVFGLALSVASTVVLLRAMQERRLMDTERGRIAVGWLIVEDLAMVLALVLIPAFASLSNGNGEALTADPLAAWFGLGLTGVLLLTFVKIGVFMALMLVVGRRLIPWILHYIAHTGSRELFRLAVLAIALGVAFGSTKLFGVSLALGAFFAGMMLGESPLSQRAAQESLPLRDAFAVLFFVSAGMLFDPASIMREPWPLLATLFIIIFGKSAAAFLIVVAFRHPVSTALTISASLAQIGEFSFILAELGGASNLLPKAGRDLILAGAIISIMLNPLLFAALDWLLSRLEQRRADPSAPAAPPPADIPVTRLSDHTIVVGYGRVGRLVGEALQQRGHVFLAVETSDDILKQLRSAGVETIIGNAARSNVLRATNPTAAHALVIAIPEAFEAGQIVEQARSANPALRIVARAHSDAEVDHLKSLGADVVIMGEREIARGMIEELDRRPPDAAPELVPQRAALSVQG</sequence>
<keyword evidence="3" id="KW-0813">Transport</keyword>
<dbReference type="NCBIfam" id="NF007950">
    <property type="entry name" value="PRK10669.1"/>
    <property type="match status" value="1"/>
</dbReference>
<dbReference type="Pfam" id="PF00999">
    <property type="entry name" value="Na_H_Exchanger"/>
    <property type="match status" value="1"/>
</dbReference>
<organism evidence="9 10">
    <name type="scientific">Bradyrhizobium ontarionense</name>
    <dbReference type="NCBI Taxonomy" id="2898149"/>
    <lineage>
        <taxon>Bacteria</taxon>
        <taxon>Pseudomonadati</taxon>
        <taxon>Pseudomonadota</taxon>
        <taxon>Alphaproteobacteria</taxon>
        <taxon>Hyphomicrobiales</taxon>
        <taxon>Nitrobacteraceae</taxon>
        <taxon>Bradyrhizobium</taxon>
    </lineage>
</organism>
<protein>
    <submittedName>
        <fullName evidence="9">Kef family K(+) transporter</fullName>
    </submittedName>
</protein>
<feature type="transmembrane region" description="Helical" evidence="7">
    <location>
        <begin position="154"/>
        <end position="175"/>
    </location>
</feature>
<feature type="transmembrane region" description="Helical" evidence="7">
    <location>
        <begin position="57"/>
        <end position="76"/>
    </location>
</feature>
<evidence type="ECO:0000313" key="9">
    <source>
        <dbReference type="EMBL" id="UFZ05012.1"/>
    </source>
</evidence>
<evidence type="ECO:0000256" key="4">
    <source>
        <dbReference type="ARBA" id="ARBA00022692"/>
    </source>
</evidence>
<feature type="transmembrane region" description="Helical" evidence="7">
    <location>
        <begin position="88"/>
        <end position="108"/>
    </location>
</feature>
<feature type="transmembrane region" description="Helical" evidence="7">
    <location>
        <begin position="378"/>
        <end position="401"/>
    </location>
</feature>
<dbReference type="SUPFAM" id="SSF51735">
    <property type="entry name" value="NAD(P)-binding Rossmann-fold domains"/>
    <property type="match status" value="1"/>
</dbReference>
<feature type="transmembrane region" description="Helical" evidence="7">
    <location>
        <begin position="315"/>
        <end position="337"/>
    </location>
</feature>
<name>A0ABY3RD31_9BRAD</name>
<reference evidence="9" key="1">
    <citation type="journal article" date="2024" name="Antonie Van Leeuwenhoek">
        <title>Bradyrhizobium ontarionense sp. nov., a novel bacterial symbiont isolated from Aeschynomene indica (Indian jointvetch), harbours photosynthesis, nitrogen fixation and nitrous oxide (N2O) reductase genes.</title>
        <authorList>
            <person name="Bromfield E.S.P."/>
            <person name="Cloutier S."/>
        </authorList>
    </citation>
    <scope>NUCLEOTIDE SEQUENCE</scope>
    <source>
        <strain evidence="9">A19</strain>
    </source>
</reference>
<comment type="similarity">
    <text evidence="2">Belongs to the monovalent cation:proton antiporter 2 (CPA2) transporter (TC 2.A.37) family.</text>
</comment>
<dbReference type="InterPro" id="IPR038770">
    <property type="entry name" value="Na+/solute_symporter_sf"/>
</dbReference>
<dbReference type="PANTHER" id="PTHR42751:SF1">
    <property type="entry name" value="CATION_PROTON ANTIPORTER YBAL-RELATED"/>
    <property type="match status" value="1"/>
</dbReference>
<dbReference type="Gene3D" id="1.20.1530.20">
    <property type="match status" value="1"/>
</dbReference>
<dbReference type="InterPro" id="IPR036291">
    <property type="entry name" value="NAD(P)-bd_dom_sf"/>
</dbReference>
<evidence type="ECO:0000313" key="10">
    <source>
        <dbReference type="Proteomes" id="UP001431010"/>
    </source>
</evidence>
<keyword evidence="5 7" id="KW-1133">Transmembrane helix</keyword>
<keyword evidence="4 7" id="KW-0812">Transmembrane</keyword>
<dbReference type="Pfam" id="PF02254">
    <property type="entry name" value="TrkA_N"/>
    <property type="match status" value="1"/>
</dbReference>
<feature type="transmembrane region" description="Helical" evidence="7">
    <location>
        <begin position="114"/>
        <end position="133"/>
    </location>
</feature>
<evidence type="ECO:0000256" key="5">
    <source>
        <dbReference type="ARBA" id="ARBA00022989"/>
    </source>
</evidence>
<comment type="subcellular location">
    <subcellularLocation>
        <location evidence="1">Membrane</location>
        <topology evidence="1">Multi-pass membrane protein</topology>
    </subcellularLocation>
</comment>
<proteinExistence type="inferred from homology"/>
<feature type="transmembrane region" description="Helical" evidence="7">
    <location>
        <begin position="6"/>
        <end position="26"/>
    </location>
</feature>
<evidence type="ECO:0000256" key="3">
    <source>
        <dbReference type="ARBA" id="ARBA00022448"/>
    </source>
</evidence>
<dbReference type="InterPro" id="IPR003148">
    <property type="entry name" value="RCK_N"/>
</dbReference>
<feature type="domain" description="RCK N-terminal" evidence="8">
    <location>
        <begin position="428"/>
        <end position="544"/>
    </location>
</feature>
<dbReference type="RefSeq" id="WP_231322616.1">
    <property type="nucleotide sequence ID" value="NZ_CP088156.1"/>
</dbReference>